<dbReference type="Gene3D" id="3.40.50.1820">
    <property type="entry name" value="alpha/beta hydrolase"/>
    <property type="match status" value="1"/>
</dbReference>
<dbReference type="Proteomes" id="UP000565579">
    <property type="component" value="Unassembled WGS sequence"/>
</dbReference>
<gene>
    <name evidence="2" type="ORF">HD593_011867</name>
</gene>
<evidence type="ECO:0000256" key="1">
    <source>
        <dbReference type="SAM" id="SignalP"/>
    </source>
</evidence>
<feature type="signal peptide" evidence="1">
    <location>
        <begin position="1"/>
        <end position="29"/>
    </location>
</feature>
<proteinExistence type="predicted"/>
<dbReference type="GO" id="GO:0016042">
    <property type="term" value="P:lipid catabolic process"/>
    <property type="evidence" value="ECO:0007669"/>
    <property type="project" value="InterPro"/>
</dbReference>
<comment type="caution">
    <text evidence="2">The sequence shown here is derived from an EMBL/GenBank/DDBJ whole genome shotgun (WGS) entry which is preliminary data.</text>
</comment>
<dbReference type="PIRSF" id="PIRSF029171">
    <property type="entry name" value="Esterase_LipA"/>
    <property type="match status" value="1"/>
</dbReference>
<dbReference type="InterPro" id="IPR005152">
    <property type="entry name" value="Lipase_secreted"/>
</dbReference>
<organism evidence="2 3">
    <name type="scientific">Nonomuraea rubra</name>
    <dbReference type="NCBI Taxonomy" id="46180"/>
    <lineage>
        <taxon>Bacteria</taxon>
        <taxon>Bacillati</taxon>
        <taxon>Actinomycetota</taxon>
        <taxon>Actinomycetes</taxon>
        <taxon>Streptosporangiales</taxon>
        <taxon>Streptosporangiaceae</taxon>
        <taxon>Nonomuraea</taxon>
    </lineage>
</organism>
<dbReference type="RefSeq" id="WP_185111465.1">
    <property type="nucleotide sequence ID" value="NZ_JACHMI010000001.1"/>
</dbReference>
<dbReference type="EMBL" id="JACHMI010000001">
    <property type="protein sequence ID" value="MBB6557072.1"/>
    <property type="molecule type" value="Genomic_DNA"/>
</dbReference>
<accession>A0A7X0U6H3</accession>
<name>A0A7X0U6H3_9ACTN</name>
<keyword evidence="3" id="KW-1185">Reference proteome</keyword>
<feature type="chain" id="PRO_5031229204" evidence="1">
    <location>
        <begin position="30"/>
        <end position="408"/>
    </location>
</feature>
<dbReference type="PANTHER" id="PTHR34853:SF1">
    <property type="entry name" value="LIPASE 5"/>
    <property type="match status" value="1"/>
</dbReference>
<dbReference type="AlphaFoldDB" id="A0A7X0U6H3"/>
<dbReference type="InterPro" id="IPR029058">
    <property type="entry name" value="AB_hydrolase_fold"/>
</dbReference>
<dbReference type="Gene3D" id="1.10.260.160">
    <property type="match status" value="1"/>
</dbReference>
<keyword evidence="1" id="KW-0732">Signal</keyword>
<evidence type="ECO:0000313" key="2">
    <source>
        <dbReference type="EMBL" id="MBB6557072.1"/>
    </source>
</evidence>
<evidence type="ECO:0000313" key="3">
    <source>
        <dbReference type="Proteomes" id="UP000565579"/>
    </source>
</evidence>
<dbReference type="GO" id="GO:0004806">
    <property type="term" value="F:triacylglycerol lipase activity"/>
    <property type="evidence" value="ECO:0007669"/>
    <property type="project" value="InterPro"/>
</dbReference>
<protein>
    <submittedName>
        <fullName evidence="2">Acetyl esterase/lipase</fullName>
    </submittedName>
</protein>
<sequence length="408" mass="43006">MRTPMRNRLLALACAGLVLATATAPAALAATATAPAGQAVTIDDRGSIVSAELLARMPAEQVAAYLTEARFPVPARPQGADLYAVVYRTISAAGTPTTASGVVALPSRSRKGLWTVSYAHGTMATRADAGSVADGDGRAAPLMFAAAGFAGVAPDYLGLGKGPGFHPYMDAATEASASTDLLRAAGELAGRQGRSLSGDVLVTGFSQGGHAAMALGKSLRGDSTYRLRGVAPISGPYHVREAELPALLADRLDPHSATFYLAYWTISMNRLHHFYGSPEEVFRDPAVEKLFDGDHSFDQIAAGLPGSPRDLVTAAYLERIAKPSGALLRAMQVNDTTCAGWRPGVPVRVFAGRGDKDVAYANSRYCLRDLRAGRVKATLTDVGDVDHMTSAYRSLPEVLDWFTTLRRA</sequence>
<dbReference type="SUPFAM" id="SSF53474">
    <property type="entry name" value="alpha/beta-Hydrolases"/>
    <property type="match status" value="1"/>
</dbReference>
<reference evidence="2 3" key="1">
    <citation type="submission" date="2020-08" db="EMBL/GenBank/DDBJ databases">
        <title>Sequencing the genomes of 1000 actinobacteria strains.</title>
        <authorList>
            <person name="Klenk H.-P."/>
        </authorList>
    </citation>
    <scope>NUCLEOTIDE SEQUENCE [LARGE SCALE GENOMIC DNA]</scope>
    <source>
        <strain evidence="2 3">DSM 43768</strain>
    </source>
</reference>
<dbReference type="PANTHER" id="PTHR34853">
    <property type="match status" value="1"/>
</dbReference>